<dbReference type="EMBL" id="CP060783">
    <property type="protein sequence ID" value="QNP49474.1"/>
    <property type="molecule type" value="Genomic_DNA"/>
</dbReference>
<name>A0A7H0GMF8_9BURK</name>
<proteinExistence type="predicted"/>
<reference evidence="2 3" key="1">
    <citation type="submission" date="2020-08" db="EMBL/GenBank/DDBJ databases">
        <title>Genome sequence of Diaphorobacter aerolatus KACC 16536T.</title>
        <authorList>
            <person name="Hyun D.-W."/>
            <person name="Bae J.-W."/>
        </authorList>
    </citation>
    <scope>NUCLEOTIDE SEQUENCE [LARGE SCALE GENOMIC DNA]</scope>
    <source>
        <strain evidence="2 3">KACC 16536</strain>
    </source>
</reference>
<keyword evidence="3" id="KW-1185">Reference proteome</keyword>
<keyword evidence="1" id="KW-0732">Signal</keyword>
<gene>
    <name evidence="2" type="ORF">H9K75_05535</name>
</gene>
<dbReference type="PROSITE" id="PS51257">
    <property type="entry name" value="PROKAR_LIPOPROTEIN"/>
    <property type="match status" value="1"/>
</dbReference>
<evidence type="ECO:0000256" key="1">
    <source>
        <dbReference type="SAM" id="SignalP"/>
    </source>
</evidence>
<dbReference type="KEGG" id="daer:H9K75_05535"/>
<evidence type="ECO:0000313" key="3">
    <source>
        <dbReference type="Proteomes" id="UP000516028"/>
    </source>
</evidence>
<evidence type="ECO:0008006" key="4">
    <source>
        <dbReference type="Google" id="ProtNLM"/>
    </source>
</evidence>
<feature type="chain" id="PRO_5028983073" description="DUF3060 domain-containing protein" evidence="1">
    <location>
        <begin position="22"/>
        <end position="119"/>
    </location>
</feature>
<accession>A0A7H0GMF8</accession>
<feature type="signal peptide" evidence="1">
    <location>
        <begin position="1"/>
        <end position="21"/>
    </location>
</feature>
<sequence length="119" mass="11888">MRKIATTAIAFLAMSCGAAFADSGNITIPGLASGKASTGSEIFNSKINVLNNKANDITAGGGKASIKVADVTLDGVANVNSVNITGSKVHNSEINVIGNEANRVTAIGGTANVNSVNIN</sequence>
<organism evidence="2 3">
    <name type="scientific">Diaphorobacter aerolatus</name>
    <dbReference type="NCBI Taxonomy" id="1288495"/>
    <lineage>
        <taxon>Bacteria</taxon>
        <taxon>Pseudomonadati</taxon>
        <taxon>Pseudomonadota</taxon>
        <taxon>Betaproteobacteria</taxon>
        <taxon>Burkholderiales</taxon>
        <taxon>Comamonadaceae</taxon>
        <taxon>Diaphorobacter</taxon>
    </lineage>
</organism>
<dbReference type="Proteomes" id="UP000516028">
    <property type="component" value="Chromosome"/>
</dbReference>
<dbReference type="AlphaFoldDB" id="A0A7H0GMF8"/>
<protein>
    <recommendedName>
        <fullName evidence="4">DUF3060 domain-containing protein</fullName>
    </recommendedName>
</protein>
<dbReference type="RefSeq" id="WP_187725063.1">
    <property type="nucleotide sequence ID" value="NZ_CP060783.1"/>
</dbReference>
<evidence type="ECO:0000313" key="2">
    <source>
        <dbReference type="EMBL" id="QNP49474.1"/>
    </source>
</evidence>